<organism evidence="4 5">
    <name type="scientific">Marinobacter segnicrescens</name>
    <dbReference type="NCBI Taxonomy" id="430453"/>
    <lineage>
        <taxon>Bacteria</taxon>
        <taxon>Pseudomonadati</taxon>
        <taxon>Pseudomonadota</taxon>
        <taxon>Gammaproteobacteria</taxon>
        <taxon>Pseudomonadales</taxon>
        <taxon>Marinobacteraceae</taxon>
        <taxon>Marinobacter</taxon>
    </lineage>
</organism>
<evidence type="ECO:0000256" key="2">
    <source>
        <dbReference type="SAM" id="SignalP"/>
    </source>
</evidence>
<evidence type="ECO:0000256" key="1">
    <source>
        <dbReference type="SAM" id="MobiDB-lite"/>
    </source>
</evidence>
<sequence length="497" mass="53361">MKRNKLTVAVKALLIGTVAGSLVACGGGGSSSSDSGDTTSETSATASGTSVGPVSGFGSVYVNGTYFNTDDLGGSITSDDGLSREAELEKGMILQVKADWDDDRNEGRARSVEYDDTLRGALTAFSWDEVENTGSLTVAGQTVLLDGRTVIKAGDDLATVAGAPGSYRVRVSAWRQGDGSFLASFVGIRPVAERFIDDDDRETEIEGLIADLDRDAQTFTINGLVVNYGLAEFDDDLDSAEDLRDGLVVEVEGYLDNGVLMAREIEGEDDWFDDDDDVEISGAIAGDYDTSARRFILNGVTVQVDSDTEFDDGLREDQLSDGLFVKVEGEYRGGLLYAEEIEPQDGDAELEGVIDSVNLAENRMQVSGVTVAISINTLIEDDDDDDARSRTQDLESLAQGQYVEIEGRQRSDSSGSYLEAFKIEREDDDDDDFEVEGRVDETTSDTLSIMGLTLNRGDVSFSGISAGSRVEIEFNGSPGSYVITAIELEDDDDDSDD</sequence>
<feature type="region of interest" description="Disordered" evidence="1">
    <location>
        <begin position="26"/>
        <end position="49"/>
    </location>
</feature>
<gene>
    <name evidence="4" type="ORF">SAMN04487962_10592</name>
</gene>
<dbReference type="InterPro" id="IPR043724">
    <property type="entry name" value="DUF5666"/>
</dbReference>
<dbReference type="STRING" id="430453.SAMN04487962_10592"/>
<dbReference type="Proteomes" id="UP000198762">
    <property type="component" value="Unassembled WGS sequence"/>
</dbReference>
<keyword evidence="5" id="KW-1185">Reference proteome</keyword>
<dbReference type="AlphaFoldDB" id="A0A1I0CD12"/>
<evidence type="ECO:0000313" key="4">
    <source>
        <dbReference type="EMBL" id="SET17308.1"/>
    </source>
</evidence>
<feature type="domain" description="DUF5666" evidence="3">
    <location>
        <begin position="351"/>
        <end position="413"/>
    </location>
</feature>
<feature type="compositionally biased region" description="Low complexity" evidence="1">
    <location>
        <begin position="31"/>
        <end position="49"/>
    </location>
</feature>
<dbReference type="Pfam" id="PF18914">
    <property type="entry name" value="DUF5666"/>
    <property type="match status" value="4"/>
</dbReference>
<reference evidence="5" key="1">
    <citation type="submission" date="2016-10" db="EMBL/GenBank/DDBJ databases">
        <authorList>
            <person name="Varghese N."/>
            <person name="Submissions S."/>
        </authorList>
    </citation>
    <scope>NUCLEOTIDE SEQUENCE [LARGE SCALE GENOMIC DNA]</scope>
    <source>
        <strain evidence="5">CGMCC 1.6489</strain>
    </source>
</reference>
<keyword evidence="2" id="KW-0732">Signal</keyword>
<dbReference type="PROSITE" id="PS51257">
    <property type="entry name" value="PROKAR_LIPOPROTEIN"/>
    <property type="match status" value="1"/>
</dbReference>
<protein>
    <recommendedName>
        <fullName evidence="3">DUF5666 domain-containing protein</fullName>
    </recommendedName>
</protein>
<proteinExistence type="predicted"/>
<feature type="domain" description="DUF5666" evidence="3">
    <location>
        <begin position="130"/>
        <end position="185"/>
    </location>
</feature>
<evidence type="ECO:0000259" key="3">
    <source>
        <dbReference type="Pfam" id="PF18914"/>
    </source>
</evidence>
<name>A0A1I0CD12_9GAMM</name>
<accession>A0A1I0CD12</accession>
<dbReference type="RefSeq" id="WP_091849949.1">
    <property type="nucleotide sequence ID" value="NZ_FOHZ01000005.1"/>
</dbReference>
<evidence type="ECO:0000313" key="5">
    <source>
        <dbReference type="Proteomes" id="UP000198762"/>
    </source>
</evidence>
<feature type="chain" id="PRO_5011709531" description="DUF5666 domain-containing protein" evidence="2">
    <location>
        <begin position="25"/>
        <end position="497"/>
    </location>
</feature>
<feature type="domain" description="DUF5666" evidence="3">
    <location>
        <begin position="206"/>
        <end position="266"/>
    </location>
</feature>
<dbReference type="EMBL" id="FOHZ01000005">
    <property type="protein sequence ID" value="SET17308.1"/>
    <property type="molecule type" value="Genomic_DNA"/>
</dbReference>
<dbReference type="OrthoDB" id="5622949at2"/>
<feature type="signal peptide" evidence="2">
    <location>
        <begin position="1"/>
        <end position="24"/>
    </location>
</feature>
<feature type="domain" description="DUF5666" evidence="3">
    <location>
        <begin position="291"/>
        <end position="342"/>
    </location>
</feature>